<keyword evidence="5 13" id="KW-1003">Cell membrane</keyword>
<feature type="region of interest" description="Disordered" evidence="14">
    <location>
        <begin position="1"/>
        <end position="23"/>
    </location>
</feature>
<evidence type="ECO:0000256" key="2">
    <source>
        <dbReference type="ARBA" id="ARBA00010690"/>
    </source>
</evidence>
<dbReference type="InterPro" id="IPR006136">
    <property type="entry name" value="FlhB"/>
</dbReference>
<comment type="function">
    <text evidence="12 13">Required for formation of the rod structure in the basal body of the flagellar apparatus. Together with FliI and FliH, may constitute the export apparatus of flagellin.</text>
</comment>
<keyword evidence="4 13" id="KW-0813">Transport</keyword>
<evidence type="ECO:0000256" key="12">
    <source>
        <dbReference type="ARBA" id="ARBA00025078"/>
    </source>
</evidence>
<evidence type="ECO:0000256" key="4">
    <source>
        <dbReference type="ARBA" id="ARBA00022448"/>
    </source>
</evidence>
<dbReference type="PANTHER" id="PTHR30531">
    <property type="entry name" value="FLAGELLAR BIOSYNTHETIC PROTEIN FLHB"/>
    <property type="match status" value="1"/>
</dbReference>
<keyword evidence="10 13" id="KW-0472">Membrane</keyword>
<dbReference type="RefSeq" id="WP_385876498.1">
    <property type="nucleotide sequence ID" value="NZ_JBHLXE010000048.1"/>
</dbReference>
<keyword evidence="7 13" id="KW-1005">Bacterial flagellum biogenesis</keyword>
<keyword evidence="8 13" id="KW-0653">Protein transport</keyword>
<keyword evidence="9 13" id="KW-1133">Transmembrane helix</keyword>
<comment type="similarity">
    <text evidence="2 13">Belongs to the type III secretion exporter family.</text>
</comment>
<feature type="transmembrane region" description="Helical" evidence="13">
    <location>
        <begin position="149"/>
        <end position="168"/>
    </location>
</feature>
<dbReference type="InterPro" id="IPR006135">
    <property type="entry name" value="T3SS_substrate_exporter"/>
</dbReference>
<feature type="transmembrane region" description="Helical" evidence="13">
    <location>
        <begin position="188"/>
        <end position="214"/>
    </location>
</feature>
<keyword evidence="15" id="KW-0966">Cell projection</keyword>
<dbReference type="InterPro" id="IPR029025">
    <property type="entry name" value="T3SS_substrate_exporter_C"/>
</dbReference>
<keyword evidence="15" id="KW-0282">Flagellum</keyword>
<dbReference type="PRINTS" id="PR00950">
    <property type="entry name" value="TYPE3IMSPROT"/>
</dbReference>
<reference evidence="15 16" key="1">
    <citation type="submission" date="2024-09" db="EMBL/GenBank/DDBJ databases">
        <authorList>
            <person name="Sun Q."/>
            <person name="Mori K."/>
        </authorList>
    </citation>
    <scope>NUCLEOTIDE SEQUENCE [LARGE SCALE GENOMIC DNA]</scope>
    <source>
        <strain evidence="15 16">CCM 8545</strain>
    </source>
</reference>
<dbReference type="EMBL" id="JBHLXE010000048">
    <property type="protein sequence ID" value="MFC0179396.1"/>
    <property type="molecule type" value="Genomic_DNA"/>
</dbReference>
<feature type="compositionally biased region" description="Basic and acidic residues" evidence="14">
    <location>
        <begin position="7"/>
        <end position="23"/>
    </location>
</feature>
<protein>
    <recommendedName>
        <fullName evidence="3 13">Flagellar biosynthetic protein FlhB</fullName>
    </recommendedName>
</protein>
<dbReference type="NCBIfam" id="TIGR00328">
    <property type="entry name" value="flhB"/>
    <property type="match status" value="1"/>
</dbReference>
<evidence type="ECO:0000256" key="9">
    <source>
        <dbReference type="ARBA" id="ARBA00022989"/>
    </source>
</evidence>
<sequence>MAEDSDLEKTESPTQHKIDKAREKGQIARSRELTSVLMIIAGLSAFLILGESLAADLAFIFKTSLMIDPSLIHDTNQLLNFVVYIAHLAILALIPIFLVFVIFALFAPMILGGFYFNPGSIKFDMKKWNPITGLKRIFSAQMFAELIKGILKASLVTIVVVIFLNFYLDDFLGLLYENHIQALSDFMHLIIYCGYFAMLGLVPMVGFDIAYQLWSHFKKLKMTKQEIKDEHKQHEGDPYLKARIRQLQRAMARRRMMSDVPTADVIVTNPTHFSVALKYDETKMQAPIVVAKGMGDIASKIRQLGIDNKVPILEAPPLARSLYRYCEIGDVIPTNLYAAVAEVLAWVYQLKHWKKHGGEKPKAPEKLPIPENMKVNIKREEDGESSV</sequence>
<feature type="transmembrane region" description="Helical" evidence="13">
    <location>
        <begin position="36"/>
        <end position="61"/>
    </location>
</feature>
<keyword evidence="16" id="KW-1185">Reference proteome</keyword>
<dbReference type="Gene3D" id="6.10.250.2080">
    <property type="match status" value="1"/>
</dbReference>
<dbReference type="PANTHER" id="PTHR30531:SF12">
    <property type="entry name" value="FLAGELLAR BIOSYNTHETIC PROTEIN FLHB"/>
    <property type="match status" value="1"/>
</dbReference>
<feature type="compositionally biased region" description="Basic and acidic residues" evidence="14">
    <location>
        <begin position="356"/>
        <end position="365"/>
    </location>
</feature>
<gene>
    <name evidence="13 15" type="primary">flhB</name>
    <name evidence="15" type="ORF">ACFFIT_04705</name>
</gene>
<keyword evidence="15" id="KW-0969">Cilium</keyword>
<evidence type="ECO:0000256" key="3">
    <source>
        <dbReference type="ARBA" id="ARBA00021622"/>
    </source>
</evidence>
<evidence type="ECO:0000256" key="1">
    <source>
        <dbReference type="ARBA" id="ARBA00004651"/>
    </source>
</evidence>
<feature type="region of interest" description="Disordered" evidence="14">
    <location>
        <begin position="356"/>
        <end position="387"/>
    </location>
</feature>
<evidence type="ECO:0000256" key="11">
    <source>
        <dbReference type="ARBA" id="ARBA00023225"/>
    </source>
</evidence>
<evidence type="ECO:0000313" key="15">
    <source>
        <dbReference type="EMBL" id="MFC0179396.1"/>
    </source>
</evidence>
<accession>A0ABV6CCW1</accession>
<proteinExistence type="inferred from homology"/>
<dbReference type="SUPFAM" id="SSF160544">
    <property type="entry name" value="EscU C-terminal domain-like"/>
    <property type="match status" value="1"/>
</dbReference>
<keyword evidence="11 13" id="KW-1006">Bacterial flagellum protein export</keyword>
<comment type="caution">
    <text evidence="15">The sequence shown here is derived from an EMBL/GenBank/DDBJ whole genome shotgun (WGS) entry which is preliminary data.</text>
</comment>
<evidence type="ECO:0000256" key="14">
    <source>
        <dbReference type="SAM" id="MobiDB-lite"/>
    </source>
</evidence>
<evidence type="ECO:0000313" key="16">
    <source>
        <dbReference type="Proteomes" id="UP001589758"/>
    </source>
</evidence>
<evidence type="ECO:0000256" key="7">
    <source>
        <dbReference type="ARBA" id="ARBA00022795"/>
    </source>
</evidence>
<evidence type="ECO:0000256" key="5">
    <source>
        <dbReference type="ARBA" id="ARBA00022475"/>
    </source>
</evidence>
<dbReference type="Proteomes" id="UP001589758">
    <property type="component" value="Unassembled WGS sequence"/>
</dbReference>
<feature type="transmembrane region" description="Helical" evidence="13">
    <location>
        <begin position="81"/>
        <end position="106"/>
    </location>
</feature>
<evidence type="ECO:0000256" key="13">
    <source>
        <dbReference type="RuleBase" id="RU364091"/>
    </source>
</evidence>
<comment type="subcellular location">
    <subcellularLocation>
        <location evidence="1">Cell membrane</location>
        <topology evidence="1">Multi-pass membrane protein</topology>
    </subcellularLocation>
</comment>
<dbReference type="Pfam" id="PF01312">
    <property type="entry name" value="Bac_export_2"/>
    <property type="match status" value="1"/>
</dbReference>
<organism evidence="15 16">
    <name type="scientific">Thorsellia kenyensis</name>
    <dbReference type="NCBI Taxonomy" id="1549888"/>
    <lineage>
        <taxon>Bacteria</taxon>
        <taxon>Pseudomonadati</taxon>
        <taxon>Pseudomonadota</taxon>
        <taxon>Gammaproteobacteria</taxon>
        <taxon>Enterobacterales</taxon>
        <taxon>Thorselliaceae</taxon>
        <taxon>Thorsellia</taxon>
    </lineage>
</organism>
<dbReference type="Gene3D" id="3.40.1690.10">
    <property type="entry name" value="secretion proteins EscU"/>
    <property type="match status" value="1"/>
</dbReference>
<evidence type="ECO:0000256" key="10">
    <source>
        <dbReference type="ARBA" id="ARBA00023136"/>
    </source>
</evidence>
<name>A0ABV6CCW1_9GAMM</name>
<evidence type="ECO:0000256" key="8">
    <source>
        <dbReference type="ARBA" id="ARBA00022927"/>
    </source>
</evidence>
<evidence type="ECO:0000256" key="6">
    <source>
        <dbReference type="ARBA" id="ARBA00022692"/>
    </source>
</evidence>
<keyword evidence="6 13" id="KW-0812">Transmembrane</keyword>